<gene>
    <name evidence="9" type="primary">secE</name>
    <name evidence="10" type="ordered locus">Mmc1_0834</name>
</gene>
<keyword evidence="3 9" id="KW-1003">Cell membrane</keyword>
<dbReference type="GO" id="GO:0005886">
    <property type="term" value="C:plasma membrane"/>
    <property type="evidence" value="ECO:0007669"/>
    <property type="project" value="UniProtKB-SubCell"/>
</dbReference>
<dbReference type="InterPro" id="IPR001901">
    <property type="entry name" value="Translocase_SecE/Sec61-g"/>
</dbReference>
<keyword evidence="8 9" id="KW-0472">Membrane</keyword>
<dbReference type="STRING" id="156889.Mmc1_0834"/>
<dbReference type="KEGG" id="mgm:Mmc1_0834"/>
<evidence type="ECO:0000256" key="2">
    <source>
        <dbReference type="ARBA" id="ARBA00022448"/>
    </source>
</evidence>
<dbReference type="EMBL" id="CP000471">
    <property type="protein sequence ID" value="ABK43353.1"/>
    <property type="molecule type" value="Genomic_DNA"/>
</dbReference>
<keyword evidence="9" id="KW-0997">Cell inner membrane</keyword>
<keyword evidence="2 9" id="KW-0813">Transport</keyword>
<dbReference type="PANTHER" id="PTHR33910">
    <property type="entry name" value="PROTEIN TRANSLOCASE SUBUNIT SECE"/>
    <property type="match status" value="1"/>
</dbReference>
<dbReference type="GO" id="GO:0008320">
    <property type="term" value="F:protein transmembrane transporter activity"/>
    <property type="evidence" value="ECO:0007669"/>
    <property type="project" value="UniProtKB-UniRule"/>
</dbReference>
<evidence type="ECO:0000256" key="3">
    <source>
        <dbReference type="ARBA" id="ARBA00022475"/>
    </source>
</evidence>
<evidence type="ECO:0000256" key="9">
    <source>
        <dbReference type="HAMAP-Rule" id="MF_00422"/>
    </source>
</evidence>
<reference evidence="10 11" key="2">
    <citation type="journal article" date="2012" name="Int. J. Syst. Evol. Microbiol.">
        <title>Magnetococcus marinus gen. nov., sp. nov., a marine, magnetotactic bacterium that represents a novel lineage (Magnetococcaceae fam. nov.; Magnetococcales ord. nov.) at the base of the Alphaproteobacteria.</title>
        <authorList>
            <person name="Bazylinski D.A."/>
            <person name="Williams T.J."/>
            <person name="Lefevre C.T."/>
            <person name="Berg R.J."/>
            <person name="Zhang C.L."/>
            <person name="Bowser S.S."/>
            <person name="Dean A.J."/>
            <person name="Beveridge T.J."/>
        </authorList>
    </citation>
    <scope>NUCLEOTIDE SEQUENCE [LARGE SCALE GENOMIC DNA]</scope>
    <source>
        <strain evidence="11">ATCC BAA-1437 / JCM 17883 / MC-1</strain>
    </source>
</reference>
<evidence type="ECO:0000313" key="10">
    <source>
        <dbReference type="EMBL" id="ABK43353.1"/>
    </source>
</evidence>
<dbReference type="AlphaFoldDB" id="A0L5W0"/>
<dbReference type="PRINTS" id="PR01650">
    <property type="entry name" value="SECETRNLCASE"/>
</dbReference>
<keyword evidence="7 9" id="KW-0811">Translocation</keyword>
<sequence length="63" mass="7085">MERIDQAKAYLGDVRSEMRKVVWPSRKETMQTTIVVFGMVVAVSLFLWLVDAILSSTVQAIIG</sequence>
<evidence type="ECO:0000256" key="4">
    <source>
        <dbReference type="ARBA" id="ARBA00022692"/>
    </source>
</evidence>
<dbReference type="HAMAP" id="MF_00422">
    <property type="entry name" value="SecE"/>
    <property type="match status" value="1"/>
</dbReference>
<feature type="transmembrane region" description="Helical" evidence="9">
    <location>
        <begin position="34"/>
        <end position="62"/>
    </location>
</feature>
<organism evidence="10 11">
    <name type="scientific">Magnetococcus marinus (strain ATCC BAA-1437 / JCM 17883 / MC-1)</name>
    <dbReference type="NCBI Taxonomy" id="156889"/>
    <lineage>
        <taxon>Bacteria</taxon>
        <taxon>Pseudomonadati</taxon>
        <taxon>Pseudomonadota</taxon>
        <taxon>Magnetococcia</taxon>
        <taxon>Magnetococcales</taxon>
        <taxon>Magnetococcaceae</taxon>
        <taxon>Magnetococcus</taxon>
    </lineage>
</organism>
<evidence type="ECO:0000256" key="5">
    <source>
        <dbReference type="ARBA" id="ARBA00022927"/>
    </source>
</evidence>
<comment type="subunit">
    <text evidence="9">Component of the Sec protein translocase complex. Heterotrimer consisting of SecY, SecE and SecG subunits. The heterotrimers can form oligomers, although 1 heterotrimer is thought to be able to translocate proteins. Interacts with the ribosome. Interacts with SecDF, and other proteins may be involved. Interacts with SecA.</text>
</comment>
<evidence type="ECO:0000256" key="7">
    <source>
        <dbReference type="ARBA" id="ARBA00023010"/>
    </source>
</evidence>
<accession>A0L5W0</accession>
<name>A0L5W0_MAGMM</name>
<dbReference type="GO" id="GO:0009306">
    <property type="term" value="P:protein secretion"/>
    <property type="evidence" value="ECO:0007669"/>
    <property type="project" value="UniProtKB-UniRule"/>
</dbReference>
<dbReference type="eggNOG" id="COG0690">
    <property type="taxonomic scope" value="Bacteria"/>
</dbReference>
<evidence type="ECO:0000256" key="1">
    <source>
        <dbReference type="ARBA" id="ARBA00004370"/>
    </source>
</evidence>
<dbReference type="InterPro" id="IPR005807">
    <property type="entry name" value="SecE_bac"/>
</dbReference>
<proteinExistence type="inferred from homology"/>
<keyword evidence="4 9" id="KW-0812">Transmembrane</keyword>
<dbReference type="GO" id="GO:0006605">
    <property type="term" value="P:protein targeting"/>
    <property type="evidence" value="ECO:0007669"/>
    <property type="project" value="UniProtKB-UniRule"/>
</dbReference>
<dbReference type="PANTHER" id="PTHR33910:SF1">
    <property type="entry name" value="PROTEIN TRANSLOCASE SUBUNIT SECE"/>
    <property type="match status" value="1"/>
</dbReference>
<protein>
    <recommendedName>
        <fullName evidence="9">Protein translocase subunit SecE</fullName>
    </recommendedName>
</protein>
<dbReference type="GO" id="GO:0065002">
    <property type="term" value="P:intracellular protein transmembrane transport"/>
    <property type="evidence" value="ECO:0007669"/>
    <property type="project" value="UniProtKB-UniRule"/>
</dbReference>
<keyword evidence="6 9" id="KW-1133">Transmembrane helix</keyword>
<dbReference type="InterPro" id="IPR038379">
    <property type="entry name" value="SecE_sf"/>
</dbReference>
<reference evidence="11" key="1">
    <citation type="journal article" date="2009" name="Appl. Environ. Microbiol.">
        <title>Complete genome sequence of the chemolithoautotrophic marine magnetotactic coccus strain MC-1.</title>
        <authorList>
            <person name="Schubbe S."/>
            <person name="Williams T.J."/>
            <person name="Xie G."/>
            <person name="Kiss H.E."/>
            <person name="Brettin T.S."/>
            <person name="Martinez D."/>
            <person name="Ross C.A."/>
            <person name="Schuler D."/>
            <person name="Cox B.L."/>
            <person name="Nealson K.H."/>
            <person name="Bazylinski D.A."/>
        </authorList>
    </citation>
    <scope>NUCLEOTIDE SEQUENCE [LARGE SCALE GENOMIC DNA]</scope>
    <source>
        <strain evidence="11">ATCC BAA-1437 / JCM 17883 / MC-1</strain>
    </source>
</reference>
<keyword evidence="5 9" id="KW-0653">Protein transport</keyword>
<dbReference type="GO" id="GO:0043952">
    <property type="term" value="P:protein transport by the Sec complex"/>
    <property type="evidence" value="ECO:0007669"/>
    <property type="project" value="UniProtKB-UniRule"/>
</dbReference>
<evidence type="ECO:0000313" key="11">
    <source>
        <dbReference type="Proteomes" id="UP000002586"/>
    </source>
</evidence>
<evidence type="ECO:0000256" key="6">
    <source>
        <dbReference type="ARBA" id="ARBA00022989"/>
    </source>
</evidence>
<dbReference type="HOGENOM" id="CLU_113663_8_0_5"/>
<comment type="similarity">
    <text evidence="9">Belongs to the SecE/SEC61-gamma family.</text>
</comment>
<dbReference type="NCBIfam" id="TIGR00964">
    <property type="entry name" value="secE_bact"/>
    <property type="match status" value="1"/>
</dbReference>
<evidence type="ECO:0000256" key="8">
    <source>
        <dbReference type="ARBA" id="ARBA00023136"/>
    </source>
</evidence>
<dbReference type="RefSeq" id="WP_011712513.1">
    <property type="nucleotide sequence ID" value="NC_008576.1"/>
</dbReference>
<dbReference type="Proteomes" id="UP000002586">
    <property type="component" value="Chromosome"/>
</dbReference>
<dbReference type="Gene3D" id="1.20.5.1030">
    <property type="entry name" value="Preprotein translocase secy subunit"/>
    <property type="match status" value="1"/>
</dbReference>
<comment type="subcellular location">
    <subcellularLocation>
        <location evidence="9">Cell inner membrane</location>
        <topology evidence="9">Single-pass membrane protein</topology>
    </subcellularLocation>
    <subcellularLocation>
        <location evidence="1">Membrane</location>
    </subcellularLocation>
</comment>
<dbReference type="OrthoDB" id="9812738at2"/>
<keyword evidence="11" id="KW-1185">Reference proteome</keyword>
<dbReference type="Pfam" id="PF00584">
    <property type="entry name" value="SecE"/>
    <property type="match status" value="1"/>
</dbReference>
<comment type="function">
    <text evidence="9">Essential subunit of the Sec protein translocation channel SecYEG. Clamps together the 2 halves of SecY. May contact the channel plug during translocation.</text>
</comment>